<keyword evidence="2" id="KW-0812">Transmembrane</keyword>
<evidence type="ECO:0000259" key="3">
    <source>
        <dbReference type="Pfam" id="PF20177"/>
    </source>
</evidence>
<feature type="compositionally biased region" description="Basic and acidic residues" evidence="1">
    <location>
        <begin position="242"/>
        <end position="270"/>
    </location>
</feature>
<gene>
    <name evidence="4" type="ORF">ACFPFM_14755</name>
</gene>
<keyword evidence="5" id="KW-1185">Reference proteome</keyword>
<protein>
    <submittedName>
        <fullName evidence="4">DUF6542 domain-containing protein</fullName>
    </submittedName>
</protein>
<dbReference type="InterPro" id="IPR046672">
    <property type="entry name" value="DUF6542"/>
</dbReference>
<name>A0ABV9XZZ6_9PSEU</name>
<feature type="compositionally biased region" description="Basic and acidic residues" evidence="1">
    <location>
        <begin position="178"/>
        <end position="233"/>
    </location>
</feature>
<accession>A0ABV9XZZ6</accession>
<organism evidence="4 5">
    <name type="scientific">Saccharothrix xinjiangensis</name>
    <dbReference type="NCBI Taxonomy" id="204798"/>
    <lineage>
        <taxon>Bacteria</taxon>
        <taxon>Bacillati</taxon>
        <taxon>Actinomycetota</taxon>
        <taxon>Actinomycetes</taxon>
        <taxon>Pseudonocardiales</taxon>
        <taxon>Pseudonocardiaceae</taxon>
        <taxon>Saccharothrix</taxon>
    </lineage>
</organism>
<feature type="region of interest" description="Disordered" evidence="1">
    <location>
        <begin position="156"/>
        <end position="282"/>
    </location>
</feature>
<feature type="compositionally biased region" description="Basic and acidic residues" evidence="1">
    <location>
        <begin position="157"/>
        <end position="171"/>
    </location>
</feature>
<keyword evidence="2" id="KW-0472">Membrane</keyword>
<feature type="transmembrane region" description="Helical" evidence="2">
    <location>
        <begin position="38"/>
        <end position="59"/>
    </location>
</feature>
<feature type="transmembrane region" description="Helical" evidence="2">
    <location>
        <begin position="96"/>
        <end position="114"/>
    </location>
</feature>
<evidence type="ECO:0000256" key="1">
    <source>
        <dbReference type="SAM" id="MobiDB-lite"/>
    </source>
</evidence>
<dbReference type="RefSeq" id="WP_344033681.1">
    <property type="nucleotide sequence ID" value="NZ_BAAAKE010000001.1"/>
</dbReference>
<evidence type="ECO:0000313" key="5">
    <source>
        <dbReference type="Proteomes" id="UP001595833"/>
    </source>
</evidence>
<sequence length="282" mass="30674">MTAATRDDSRSEPEDDLGDVDEAVRWNDRAMFGSFRGLPWWAAVLIAFVVAAVGAYVDLSSGPTVKWVFAVAFFVGCVGAVVFVERRSMFGPVVQPPLVLAIIVPLVAVVARGMPSGGLASIGIDLGKPLIDGFPAMAVTTLVTVVVGIVRVTTQKDPNRPTKDEAREAREARRKPKGERPEKPAKGERAEKPAKGERAEKPVAKERPEKPAKAAVDQEDRPKRPRPDGERRRPAAAAAASDEDRPKRPRPREGAPGDRPRRPASREGRPGQRKPRPPRDED</sequence>
<dbReference type="Pfam" id="PF20177">
    <property type="entry name" value="DUF6542"/>
    <property type="match status" value="1"/>
</dbReference>
<proteinExistence type="predicted"/>
<dbReference type="EMBL" id="JBHSJB010000011">
    <property type="protein sequence ID" value="MFC5055014.1"/>
    <property type="molecule type" value="Genomic_DNA"/>
</dbReference>
<evidence type="ECO:0000256" key="2">
    <source>
        <dbReference type="SAM" id="Phobius"/>
    </source>
</evidence>
<reference evidence="5" key="1">
    <citation type="journal article" date="2019" name="Int. J. Syst. Evol. Microbiol.">
        <title>The Global Catalogue of Microorganisms (GCM) 10K type strain sequencing project: providing services to taxonomists for standard genome sequencing and annotation.</title>
        <authorList>
            <consortium name="The Broad Institute Genomics Platform"/>
            <consortium name="The Broad Institute Genome Sequencing Center for Infectious Disease"/>
            <person name="Wu L."/>
            <person name="Ma J."/>
        </authorList>
    </citation>
    <scope>NUCLEOTIDE SEQUENCE [LARGE SCALE GENOMIC DNA]</scope>
    <source>
        <strain evidence="5">KCTC 12848</strain>
    </source>
</reference>
<dbReference type="Proteomes" id="UP001595833">
    <property type="component" value="Unassembled WGS sequence"/>
</dbReference>
<feature type="transmembrane region" description="Helical" evidence="2">
    <location>
        <begin position="65"/>
        <end position="84"/>
    </location>
</feature>
<feature type="domain" description="DUF6542" evidence="3">
    <location>
        <begin position="37"/>
        <end position="156"/>
    </location>
</feature>
<keyword evidence="2" id="KW-1133">Transmembrane helix</keyword>
<evidence type="ECO:0000313" key="4">
    <source>
        <dbReference type="EMBL" id="MFC5055014.1"/>
    </source>
</evidence>
<comment type="caution">
    <text evidence="4">The sequence shown here is derived from an EMBL/GenBank/DDBJ whole genome shotgun (WGS) entry which is preliminary data.</text>
</comment>
<feature type="transmembrane region" description="Helical" evidence="2">
    <location>
        <begin position="134"/>
        <end position="153"/>
    </location>
</feature>